<sequence>MPIHETTPTDRGWTAIHGPSTGQAWFGFRDIGNKPLTYGAQPRGVDPSTRKNDSVLHMCIDYRQLNKVTIKNKYSIPRIDDLFDQLQGESYFSKIDLRSGYHQLRVKEGDIPKMAFQTRYGHYEFFVMSLGLTNAPTTFMDLMNRVFRQYLALFLKSVAFLGHILSSKGIKVDPKKTDAVKSWSRPLTPSDIRSFMGLGGNYRRPSDGGPFLCNVLWVGRPSVGSPLKYNDVNVNELLYRNGGYAPSEYGKMETLPMLGYSSNEHHPIT</sequence>
<dbReference type="InterPro" id="IPR043128">
    <property type="entry name" value="Rev_trsase/Diguanyl_cyclase"/>
</dbReference>
<dbReference type="Gene3D" id="3.30.70.270">
    <property type="match status" value="1"/>
</dbReference>
<dbReference type="PANTHER" id="PTHR24559:SF444">
    <property type="entry name" value="REVERSE TRANSCRIPTASE DOMAIN-CONTAINING PROTEIN"/>
    <property type="match status" value="1"/>
</dbReference>
<dbReference type="SUPFAM" id="SSF56672">
    <property type="entry name" value="DNA/RNA polymerases"/>
    <property type="match status" value="1"/>
</dbReference>
<dbReference type="PANTHER" id="PTHR24559">
    <property type="entry name" value="TRANSPOSON TY3-I GAG-POL POLYPROTEIN"/>
    <property type="match status" value="1"/>
</dbReference>
<protein>
    <recommendedName>
        <fullName evidence="1">Reverse transcriptase domain-containing protein</fullName>
    </recommendedName>
</protein>
<evidence type="ECO:0000259" key="1">
    <source>
        <dbReference type="Pfam" id="PF00078"/>
    </source>
</evidence>
<feature type="domain" description="Reverse transcriptase" evidence="1">
    <location>
        <begin position="51"/>
        <end position="152"/>
    </location>
</feature>
<name>A0AAF0QCA2_SOLVR</name>
<organism evidence="2 3">
    <name type="scientific">Solanum verrucosum</name>
    <dbReference type="NCBI Taxonomy" id="315347"/>
    <lineage>
        <taxon>Eukaryota</taxon>
        <taxon>Viridiplantae</taxon>
        <taxon>Streptophyta</taxon>
        <taxon>Embryophyta</taxon>
        <taxon>Tracheophyta</taxon>
        <taxon>Spermatophyta</taxon>
        <taxon>Magnoliopsida</taxon>
        <taxon>eudicotyledons</taxon>
        <taxon>Gunneridae</taxon>
        <taxon>Pentapetalae</taxon>
        <taxon>asterids</taxon>
        <taxon>lamiids</taxon>
        <taxon>Solanales</taxon>
        <taxon>Solanaceae</taxon>
        <taxon>Solanoideae</taxon>
        <taxon>Solaneae</taxon>
        <taxon>Solanum</taxon>
    </lineage>
</organism>
<dbReference type="InterPro" id="IPR053134">
    <property type="entry name" value="RNA-dir_DNA_polymerase"/>
</dbReference>
<dbReference type="Pfam" id="PF00078">
    <property type="entry name" value="RVT_1"/>
    <property type="match status" value="1"/>
</dbReference>
<dbReference type="Proteomes" id="UP001234989">
    <property type="component" value="Chromosome 3"/>
</dbReference>
<dbReference type="InterPro" id="IPR000477">
    <property type="entry name" value="RT_dom"/>
</dbReference>
<accession>A0AAF0QCA2</accession>
<gene>
    <name evidence="2" type="ORF">MTR67_012060</name>
</gene>
<dbReference type="CDD" id="cd01647">
    <property type="entry name" value="RT_LTR"/>
    <property type="match status" value="1"/>
</dbReference>
<proteinExistence type="predicted"/>
<dbReference type="AlphaFoldDB" id="A0AAF0QCA2"/>
<evidence type="ECO:0000313" key="3">
    <source>
        <dbReference type="Proteomes" id="UP001234989"/>
    </source>
</evidence>
<dbReference type="Gene3D" id="3.10.10.10">
    <property type="entry name" value="HIV Type 1 Reverse Transcriptase, subunit A, domain 1"/>
    <property type="match status" value="1"/>
</dbReference>
<dbReference type="EMBL" id="CP133614">
    <property type="protein sequence ID" value="WMV18675.1"/>
    <property type="molecule type" value="Genomic_DNA"/>
</dbReference>
<evidence type="ECO:0000313" key="2">
    <source>
        <dbReference type="EMBL" id="WMV18675.1"/>
    </source>
</evidence>
<keyword evidence="3" id="KW-1185">Reference proteome</keyword>
<reference evidence="2" key="1">
    <citation type="submission" date="2023-08" db="EMBL/GenBank/DDBJ databases">
        <title>A de novo genome assembly of Solanum verrucosum Schlechtendal, a Mexican diploid species geographically isolated from the other diploid A-genome species in potato relatives.</title>
        <authorList>
            <person name="Hosaka K."/>
        </authorList>
    </citation>
    <scope>NUCLEOTIDE SEQUENCE</scope>
    <source>
        <tissue evidence="2">Young leaves</tissue>
    </source>
</reference>
<dbReference type="InterPro" id="IPR043502">
    <property type="entry name" value="DNA/RNA_pol_sf"/>
</dbReference>